<dbReference type="InterPro" id="IPR030458">
    <property type="entry name" value="Glyco_hydro_31_AS"/>
</dbReference>
<dbReference type="EC" id="3.2.1.20" evidence="3"/>
<accession>B3RWC1</accession>
<dbReference type="STRING" id="10228.B3RWC1"/>
<dbReference type="CTD" id="6754209"/>
<dbReference type="FunCoup" id="B3RWC1">
    <property type="interactions" value="601"/>
</dbReference>
<dbReference type="Gene3D" id="2.60.40.1760">
    <property type="entry name" value="glycosyl hydrolase (family 31)"/>
    <property type="match status" value="1"/>
</dbReference>
<protein>
    <recommendedName>
        <fullName evidence="3">alpha-glucosidase</fullName>
        <ecNumber evidence="3">3.2.1.20</ecNumber>
    </recommendedName>
    <alternativeName>
        <fullName evidence="8">Maltase</fullName>
    </alternativeName>
</protein>
<feature type="non-terminal residue" evidence="13">
    <location>
        <position position="725"/>
    </location>
</feature>
<dbReference type="PANTHER" id="PTHR22762:SF133">
    <property type="entry name" value="P-TYPE DOMAIN-CONTAINING PROTEIN"/>
    <property type="match status" value="1"/>
</dbReference>
<organism evidence="13 14">
    <name type="scientific">Trichoplax adhaerens</name>
    <name type="common">Trichoplax reptans</name>
    <dbReference type="NCBI Taxonomy" id="10228"/>
    <lineage>
        <taxon>Eukaryota</taxon>
        <taxon>Metazoa</taxon>
        <taxon>Placozoa</taxon>
        <taxon>Uniplacotomia</taxon>
        <taxon>Trichoplacea</taxon>
        <taxon>Trichoplacidae</taxon>
        <taxon>Trichoplax</taxon>
    </lineage>
</organism>
<dbReference type="AlphaFoldDB" id="B3RWC1"/>
<dbReference type="GO" id="GO:0005975">
    <property type="term" value="P:carbohydrate metabolic process"/>
    <property type="evidence" value="ECO:0007669"/>
    <property type="project" value="InterPro"/>
</dbReference>
<evidence type="ECO:0000256" key="3">
    <source>
        <dbReference type="ARBA" id="ARBA00012741"/>
    </source>
</evidence>
<reference evidence="13 14" key="1">
    <citation type="journal article" date="2008" name="Nature">
        <title>The Trichoplax genome and the nature of placozoans.</title>
        <authorList>
            <person name="Srivastava M."/>
            <person name="Begovic E."/>
            <person name="Chapman J."/>
            <person name="Putnam N.H."/>
            <person name="Hellsten U."/>
            <person name="Kawashima T."/>
            <person name="Kuo A."/>
            <person name="Mitros T."/>
            <person name="Salamov A."/>
            <person name="Carpenter M.L."/>
            <person name="Signorovitch A.Y."/>
            <person name="Moreno M.A."/>
            <person name="Kamm K."/>
            <person name="Grimwood J."/>
            <person name="Schmutz J."/>
            <person name="Shapiro H."/>
            <person name="Grigoriev I.V."/>
            <person name="Buss L.W."/>
            <person name="Schierwater B."/>
            <person name="Dellaporta S.L."/>
            <person name="Rokhsar D.S."/>
        </authorList>
    </citation>
    <scope>NUCLEOTIDE SEQUENCE [LARGE SCALE GENOMIC DNA]</scope>
    <source>
        <strain evidence="13 14">Grell-BS-1999</strain>
    </source>
</reference>
<dbReference type="PROSITE" id="PS00707">
    <property type="entry name" value="GLYCOSYL_HYDROL_F31_2"/>
    <property type="match status" value="1"/>
</dbReference>
<dbReference type="PROSITE" id="PS00129">
    <property type="entry name" value="GLYCOSYL_HYDROL_F31_1"/>
    <property type="match status" value="1"/>
</dbReference>
<dbReference type="SUPFAM" id="SSF51011">
    <property type="entry name" value="Glycosyl hydrolase domain"/>
    <property type="match status" value="1"/>
</dbReference>
<dbReference type="InterPro" id="IPR025887">
    <property type="entry name" value="Glyco_hydro_31_N_dom"/>
</dbReference>
<dbReference type="Pfam" id="PF01055">
    <property type="entry name" value="Glyco_hydro_31_2nd"/>
    <property type="match status" value="1"/>
</dbReference>
<comment type="catalytic activity">
    <reaction evidence="1">
        <text>Hydrolysis of terminal, non-reducing (1-&gt;4)-linked alpha-D-glucose residues with release of alpha-D-glucose.</text>
        <dbReference type="EC" id="3.2.1.20"/>
    </reaction>
</comment>
<dbReference type="InterPro" id="IPR030459">
    <property type="entry name" value="Glyco_hydro_31_CS"/>
</dbReference>
<evidence type="ECO:0000256" key="8">
    <source>
        <dbReference type="ARBA" id="ARBA00041343"/>
    </source>
</evidence>
<dbReference type="KEGG" id="tad:TRIADDRAFT_10696"/>
<evidence type="ECO:0000256" key="9">
    <source>
        <dbReference type="RuleBase" id="RU361185"/>
    </source>
</evidence>
<evidence type="ECO:0000259" key="12">
    <source>
        <dbReference type="Pfam" id="PF21365"/>
    </source>
</evidence>
<comment type="similarity">
    <text evidence="2 9">Belongs to the glycosyl hydrolase 31 family.</text>
</comment>
<dbReference type="SUPFAM" id="SSF74650">
    <property type="entry name" value="Galactose mutarotase-like"/>
    <property type="match status" value="1"/>
</dbReference>
<keyword evidence="6" id="KW-0325">Glycoprotein</keyword>
<evidence type="ECO:0000256" key="6">
    <source>
        <dbReference type="ARBA" id="ARBA00023180"/>
    </source>
</evidence>
<dbReference type="PANTHER" id="PTHR22762">
    <property type="entry name" value="ALPHA-GLUCOSIDASE"/>
    <property type="match status" value="1"/>
</dbReference>
<dbReference type="GO" id="GO:0030246">
    <property type="term" value="F:carbohydrate binding"/>
    <property type="evidence" value="ECO:0007669"/>
    <property type="project" value="InterPro"/>
</dbReference>
<dbReference type="Proteomes" id="UP000009022">
    <property type="component" value="Unassembled WGS sequence"/>
</dbReference>
<keyword evidence="4" id="KW-0732">Signal</keyword>
<dbReference type="OrthoDB" id="1334205at2759"/>
<dbReference type="InterPro" id="IPR011013">
    <property type="entry name" value="Gal_mutarotase_sf_dom"/>
</dbReference>
<keyword evidence="14" id="KW-1185">Reference proteome</keyword>
<dbReference type="InterPro" id="IPR013780">
    <property type="entry name" value="Glyco_hydro_b"/>
</dbReference>
<evidence type="ECO:0000313" key="14">
    <source>
        <dbReference type="Proteomes" id="UP000009022"/>
    </source>
</evidence>
<dbReference type="GO" id="GO:0090599">
    <property type="term" value="F:alpha-glucosidase activity"/>
    <property type="evidence" value="ECO:0007669"/>
    <property type="project" value="UniProtKB-ARBA"/>
</dbReference>
<dbReference type="RefSeq" id="XP_002112996.1">
    <property type="nucleotide sequence ID" value="XM_002112960.1"/>
</dbReference>
<dbReference type="InterPro" id="IPR048395">
    <property type="entry name" value="Glyco_hydro_31_C"/>
</dbReference>
<evidence type="ECO:0000259" key="10">
    <source>
        <dbReference type="Pfam" id="PF01055"/>
    </source>
</evidence>
<name>B3RWC1_TRIAD</name>
<dbReference type="InterPro" id="IPR017853">
    <property type="entry name" value="GH"/>
</dbReference>
<dbReference type="InterPro" id="IPR000322">
    <property type="entry name" value="Glyco_hydro_31_TIM"/>
</dbReference>
<evidence type="ECO:0000313" key="13">
    <source>
        <dbReference type="EMBL" id="EDV25106.1"/>
    </source>
</evidence>
<evidence type="ECO:0000256" key="7">
    <source>
        <dbReference type="ARBA" id="ARBA00023295"/>
    </source>
</evidence>
<dbReference type="CDD" id="cd06602">
    <property type="entry name" value="GH31_MGAM_SI_GAA"/>
    <property type="match status" value="1"/>
</dbReference>
<evidence type="ECO:0000256" key="4">
    <source>
        <dbReference type="ARBA" id="ARBA00022729"/>
    </source>
</evidence>
<sequence>SYIVTQQTQTSYGWRLSLQRCRLTPMHFGEPVDQLNVDIQFQQSNRLRVKITDANIKRYEVPIPLPEMKDGDQAAQSRLYDLKVKANPFSFQVIRKETNTVIFNTERGGFKYENQFLQISSKLPSRYFYGLGEHEHRQYLHNNFDWKAWPLFTKDEFPTADLNLYGVHPFYLNIEDNDARSNAVLFYNSNAMEIIVTPAPAITYRTIGGVLDFFIFLGPDPAATNALYIQTIGMPYFQPYWALGFQLCRWGYMHIDVVKRVVSEMREYDIPQDIQYGDIDYMRHRLDFTYDRVRFNGLPEFVKQLHADGLHYIIILDPAISDNQTKGTYPPFDKGQEMGVWVNDSRGGYLVGKVWPRGNASFPDYTNPITHKWWEDLIIDFHKVIEYDGLWIDMNEPANFVAGSQTGCPNNKWNYPPYRPKSLSGNFLFTKTLCMDAKQYWSDHYNVHSLYGYSETEPTLIAARKVLNKRSMVLSRSTFVGSGKFTGHWLGDNNAWWSQLAYSIIGSFEFGMFGFSYVGADICGFFGNSTADLCNRWMQLGAFYPFSRNHNAENYDHQHPPKFGPEVATNSRTVLLIRYRLLPYLYTLMHDASTLGTIVMRPFMMEWPKDITARAIDKQFLWGSGLMITPVLLQNTTSVRGYIPGARWFDYRTVKLPKNARLTFQTFDAPHNYIPLHTRGGVIIPMQQPANNTVFSRQNPFELLISLDDDNTATGKLFWDDGDSI</sequence>
<dbReference type="Pfam" id="PF13802">
    <property type="entry name" value="Gal_mutarotas_2"/>
    <property type="match status" value="1"/>
</dbReference>
<dbReference type="Pfam" id="PF21365">
    <property type="entry name" value="Glyco_hydro_31_3rd"/>
    <property type="match status" value="1"/>
</dbReference>
<gene>
    <name evidence="13" type="ORF">TRIADDRAFT_10696</name>
</gene>
<dbReference type="eggNOG" id="KOG1065">
    <property type="taxonomic scope" value="Eukaryota"/>
</dbReference>
<feature type="domain" description="Glycoside hydrolase family 31 TIM barrel" evidence="10">
    <location>
        <begin position="235"/>
        <end position="588"/>
    </location>
</feature>
<dbReference type="OMA" id="GELYWDA"/>
<evidence type="ECO:0000256" key="5">
    <source>
        <dbReference type="ARBA" id="ARBA00022801"/>
    </source>
</evidence>
<feature type="domain" description="Glycoside hydrolase family 31 N-terminal" evidence="11">
    <location>
        <begin position="55"/>
        <end position="192"/>
    </location>
</feature>
<dbReference type="InParanoid" id="B3RWC1"/>
<dbReference type="CDD" id="cd14752">
    <property type="entry name" value="GH31_N"/>
    <property type="match status" value="1"/>
</dbReference>
<evidence type="ECO:0000259" key="11">
    <source>
        <dbReference type="Pfam" id="PF13802"/>
    </source>
</evidence>
<evidence type="ECO:0000256" key="1">
    <source>
        <dbReference type="ARBA" id="ARBA00001657"/>
    </source>
</evidence>
<evidence type="ECO:0000256" key="2">
    <source>
        <dbReference type="ARBA" id="ARBA00007806"/>
    </source>
</evidence>
<keyword evidence="5 9" id="KW-0378">Hydrolase</keyword>
<dbReference type="EMBL" id="DS985245">
    <property type="protein sequence ID" value="EDV25106.1"/>
    <property type="molecule type" value="Genomic_DNA"/>
</dbReference>
<dbReference type="Gene3D" id="3.20.20.80">
    <property type="entry name" value="Glycosidases"/>
    <property type="match status" value="1"/>
</dbReference>
<feature type="non-terminal residue" evidence="13">
    <location>
        <position position="1"/>
    </location>
</feature>
<keyword evidence="7 9" id="KW-0326">Glycosidase</keyword>
<dbReference type="FunFam" id="3.20.20.80:FF:000016">
    <property type="entry name" value="Maltase-glucoamylase, intestinal"/>
    <property type="match status" value="1"/>
</dbReference>
<dbReference type="Gene3D" id="2.60.40.1180">
    <property type="entry name" value="Golgi alpha-mannosidase II"/>
    <property type="match status" value="2"/>
</dbReference>
<dbReference type="HOGENOM" id="CLU_000631_11_2_1"/>
<feature type="domain" description="Glycosyl hydrolase family 31 C-terminal" evidence="12">
    <location>
        <begin position="596"/>
        <end position="684"/>
    </location>
</feature>
<dbReference type="SUPFAM" id="SSF51445">
    <property type="entry name" value="(Trans)glycosidases"/>
    <property type="match status" value="1"/>
</dbReference>
<proteinExistence type="inferred from homology"/>
<dbReference type="GeneID" id="6754209"/>
<dbReference type="PhylomeDB" id="B3RWC1"/>